<dbReference type="PANTHER" id="PTHR10876:SF0">
    <property type="entry name" value="ZINC FINGER PROTEIN ZPR1"/>
    <property type="match status" value="1"/>
</dbReference>
<dbReference type="InterPro" id="IPR004457">
    <property type="entry name" value="Znf_ZPR1"/>
</dbReference>
<evidence type="ECO:0000313" key="10">
    <source>
        <dbReference type="Proteomes" id="UP000014500"/>
    </source>
</evidence>
<dbReference type="GO" id="GO:0008270">
    <property type="term" value="F:zinc ion binding"/>
    <property type="evidence" value="ECO:0007669"/>
    <property type="project" value="UniProtKB-KW"/>
</dbReference>
<keyword evidence="6" id="KW-0862">Zinc</keyword>
<keyword evidence="3" id="KW-0479">Metal-binding</keyword>
<dbReference type="FunFam" id="2.60.120.1040:FF:000003">
    <property type="entry name" value="Zinc finger protein zpr1"/>
    <property type="match status" value="1"/>
</dbReference>
<evidence type="ECO:0000256" key="4">
    <source>
        <dbReference type="ARBA" id="ARBA00022737"/>
    </source>
</evidence>
<dbReference type="Gene3D" id="2.20.25.420">
    <property type="entry name" value="ZPR1, zinc finger domain"/>
    <property type="match status" value="2"/>
</dbReference>
<evidence type="ECO:0000256" key="1">
    <source>
        <dbReference type="ARBA" id="ARBA00004123"/>
    </source>
</evidence>
<evidence type="ECO:0000256" key="5">
    <source>
        <dbReference type="ARBA" id="ARBA00022771"/>
    </source>
</evidence>
<name>T1IQW2_STRMM</name>
<dbReference type="Pfam" id="PF03367">
    <property type="entry name" value="Zn_ribbon_ZPR1"/>
    <property type="match status" value="2"/>
</dbReference>
<dbReference type="EMBL" id="JH431317">
    <property type="status" value="NOT_ANNOTATED_CDS"/>
    <property type="molecule type" value="Genomic_DNA"/>
</dbReference>
<proteinExistence type="inferred from homology"/>
<keyword evidence="4" id="KW-0677">Repeat</keyword>
<evidence type="ECO:0000256" key="2">
    <source>
        <dbReference type="ARBA" id="ARBA00008354"/>
    </source>
</evidence>
<reference evidence="10" key="1">
    <citation type="submission" date="2011-05" db="EMBL/GenBank/DDBJ databases">
        <authorList>
            <person name="Richards S.R."/>
            <person name="Qu J."/>
            <person name="Jiang H."/>
            <person name="Jhangiani S.N."/>
            <person name="Agravi P."/>
            <person name="Goodspeed R."/>
            <person name="Gross S."/>
            <person name="Mandapat C."/>
            <person name="Jackson L."/>
            <person name="Mathew T."/>
            <person name="Pu L."/>
            <person name="Thornton R."/>
            <person name="Saada N."/>
            <person name="Wilczek-Boney K.B."/>
            <person name="Lee S."/>
            <person name="Kovar C."/>
            <person name="Wu Y."/>
            <person name="Scherer S.E."/>
            <person name="Worley K.C."/>
            <person name="Muzny D.M."/>
            <person name="Gibbs R."/>
        </authorList>
    </citation>
    <scope>NUCLEOTIDE SEQUENCE</scope>
    <source>
        <strain evidence="10">Brora</strain>
    </source>
</reference>
<dbReference type="Proteomes" id="UP000014500">
    <property type="component" value="Unassembled WGS sequence"/>
</dbReference>
<dbReference type="InterPro" id="IPR042451">
    <property type="entry name" value="ZPR1_A/B_dom"/>
</dbReference>
<evidence type="ECO:0000256" key="6">
    <source>
        <dbReference type="ARBA" id="ARBA00022833"/>
    </source>
</evidence>
<keyword evidence="7" id="KW-0539">Nucleus</keyword>
<evidence type="ECO:0000259" key="8">
    <source>
        <dbReference type="SMART" id="SM00709"/>
    </source>
</evidence>
<dbReference type="FunFam" id="2.20.25.420:FF:000002">
    <property type="entry name" value="Zinc finger protein ZPR1"/>
    <property type="match status" value="1"/>
</dbReference>
<dbReference type="HOGENOM" id="CLU_024138_5_0_1"/>
<evidence type="ECO:0000256" key="3">
    <source>
        <dbReference type="ARBA" id="ARBA00022723"/>
    </source>
</evidence>
<dbReference type="FunFam" id="2.60.120.1040:FF:000001">
    <property type="entry name" value="Zinc finger protein ZPR1"/>
    <property type="match status" value="1"/>
</dbReference>
<reference evidence="9" key="2">
    <citation type="submission" date="2015-02" db="UniProtKB">
        <authorList>
            <consortium name="EnsemblMetazoa"/>
        </authorList>
    </citation>
    <scope>IDENTIFICATION</scope>
</reference>
<dbReference type="eggNOG" id="KOG2703">
    <property type="taxonomic scope" value="Eukaryota"/>
</dbReference>
<dbReference type="AlphaFoldDB" id="T1IQW2"/>
<dbReference type="Pfam" id="PF22794">
    <property type="entry name" value="jr-ZPR1"/>
    <property type="match status" value="2"/>
</dbReference>
<dbReference type="InterPro" id="IPR042452">
    <property type="entry name" value="ZPR1_Znf1/2"/>
</dbReference>
<feature type="domain" description="Zinc finger ZPR1-type" evidence="8">
    <location>
        <begin position="24"/>
        <end position="181"/>
    </location>
</feature>
<keyword evidence="10" id="KW-1185">Reference proteome</keyword>
<dbReference type="EnsemblMetazoa" id="SMAR003441-RA">
    <property type="protein sequence ID" value="SMAR003441-PA"/>
    <property type="gene ID" value="SMAR003441"/>
</dbReference>
<evidence type="ECO:0000256" key="7">
    <source>
        <dbReference type="ARBA" id="ARBA00023242"/>
    </source>
</evidence>
<evidence type="ECO:0000313" key="9">
    <source>
        <dbReference type="EnsemblMetazoa" id="SMAR003441-PA"/>
    </source>
</evidence>
<accession>T1IQW2</accession>
<dbReference type="NCBIfam" id="TIGR00310">
    <property type="entry name" value="ZPR1_znf"/>
    <property type="match status" value="2"/>
</dbReference>
<comment type="similarity">
    <text evidence="2">Belongs to the ZPR1 family.</text>
</comment>
<dbReference type="Gene3D" id="2.60.120.1040">
    <property type="entry name" value="ZPR1, A/B domain"/>
    <property type="match status" value="2"/>
</dbReference>
<sequence length="432" mass="48641">MSLESLFRNLSAEDVDQELSEVESLCINCGENGSTRLFMTKIPHYNEIIVMSFSCQHCSYENNETQFGGRIQEKGIKIKVLIQNEIDLNRQVVKSDYATVSIPQVELEIPETRKGEVTTVEGIINSVIVGLNQDQVRRKDENPETAMKIDEFITKLEDLKTLKESFYLVLDDPSGNSFIENPFAPNVDNSMETTRYDRLTHHNELLGLLNEDTNDQDTLYIPEQEVAAFQTKCYVCGNPCQTNMKPTKIPHFKEVIIMATNCDKCGHKTSEVKAGAGIEPKGLRIKVHLTDIRDLHRDVLKSDTCGIEIPELELEVGPGAQGGCFTTVEGLLDSIKEQLKSDNPLIHGDSAQPEVKSKMENFLIRLEAVQSGRQIATIILDDPAGNSYVQSLCTPDQDPNLELIHYERNFEQNEELGLNDMKTENYETSQHV</sequence>
<dbReference type="InterPro" id="IPR040141">
    <property type="entry name" value="ZPR1"/>
</dbReference>
<keyword evidence="5" id="KW-0863">Zinc-finger</keyword>
<feature type="domain" description="Zinc finger ZPR1-type" evidence="8">
    <location>
        <begin position="231"/>
        <end position="391"/>
    </location>
</feature>
<dbReference type="SMART" id="SM00709">
    <property type="entry name" value="Zpr1"/>
    <property type="match status" value="2"/>
</dbReference>
<dbReference type="PANTHER" id="PTHR10876">
    <property type="entry name" value="ZINC FINGER PROTEIN ZPR1"/>
    <property type="match status" value="1"/>
</dbReference>
<protein>
    <recommendedName>
        <fullName evidence="8">Zinc finger ZPR1-type domain-containing protein</fullName>
    </recommendedName>
</protein>
<dbReference type="PhylomeDB" id="T1IQW2"/>
<dbReference type="FunFam" id="2.20.25.420:FF:000001">
    <property type="entry name" value="Zinc finger protein ZPR1"/>
    <property type="match status" value="1"/>
</dbReference>
<dbReference type="InterPro" id="IPR056180">
    <property type="entry name" value="ZPR1_jr_dom"/>
</dbReference>
<comment type="subcellular location">
    <subcellularLocation>
        <location evidence="1">Nucleus</location>
    </subcellularLocation>
</comment>
<organism evidence="9 10">
    <name type="scientific">Strigamia maritima</name>
    <name type="common">European centipede</name>
    <name type="synonym">Geophilus maritimus</name>
    <dbReference type="NCBI Taxonomy" id="126957"/>
    <lineage>
        <taxon>Eukaryota</taxon>
        <taxon>Metazoa</taxon>
        <taxon>Ecdysozoa</taxon>
        <taxon>Arthropoda</taxon>
        <taxon>Myriapoda</taxon>
        <taxon>Chilopoda</taxon>
        <taxon>Pleurostigmophora</taxon>
        <taxon>Geophilomorpha</taxon>
        <taxon>Linotaeniidae</taxon>
        <taxon>Strigamia</taxon>
    </lineage>
</organism>
<dbReference type="GO" id="GO:0005634">
    <property type="term" value="C:nucleus"/>
    <property type="evidence" value="ECO:0007669"/>
    <property type="project" value="UniProtKB-SubCell"/>
</dbReference>
<dbReference type="STRING" id="126957.T1IQW2"/>
<dbReference type="OMA" id="FREVVIM"/>